<feature type="transmembrane region" description="Helical" evidence="1">
    <location>
        <begin position="125"/>
        <end position="146"/>
    </location>
</feature>
<dbReference type="AlphaFoldDB" id="A0A561R6W4"/>
<evidence type="ECO:0000313" key="3">
    <source>
        <dbReference type="Proteomes" id="UP000320653"/>
    </source>
</evidence>
<gene>
    <name evidence="2" type="ORF">FHW37_101159</name>
</gene>
<feature type="transmembrane region" description="Helical" evidence="1">
    <location>
        <begin position="166"/>
        <end position="188"/>
    </location>
</feature>
<protein>
    <submittedName>
        <fullName evidence="2">Uncharacterized protein DUF4405</fullName>
    </submittedName>
</protein>
<reference evidence="2 3" key="1">
    <citation type="submission" date="2019-06" db="EMBL/GenBank/DDBJ databases">
        <title>Sorghum-associated microbial communities from plants grown in Nebraska, USA.</title>
        <authorList>
            <person name="Schachtman D."/>
        </authorList>
    </citation>
    <scope>NUCLEOTIDE SEQUENCE [LARGE SCALE GENOMIC DNA]</scope>
    <source>
        <strain evidence="2 3">1225</strain>
    </source>
</reference>
<keyword evidence="1" id="KW-0812">Transmembrane</keyword>
<evidence type="ECO:0000313" key="2">
    <source>
        <dbReference type="EMBL" id="TWF58355.1"/>
    </source>
</evidence>
<keyword evidence="3" id="KW-1185">Reference proteome</keyword>
<keyword evidence="1" id="KW-0472">Membrane</keyword>
<accession>A0A561R6W4</accession>
<dbReference type="Proteomes" id="UP000320653">
    <property type="component" value="Unassembled WGS sequence"/>
</dbReference>
<feature type="transmembrane region" description="Helical" evidence="1">
    <location>
        <begin position="48"/>
        <end position="64"/>
    </location>
</feature>
<feature type="transmembrane region" description="Helical" evidence="1">
    <location>
        <begin position="208"/>
        <end position="230"/>
    </location>
</feature>
<evidence type="ECO:0000256" key="1">
    <source>
        <dbReference type="SAM" id="Phobius"/>
    </source>
</evidence>
<name>A0A561R6W4_9HYPH</name>
<feature type="transmembrane region" description="Helical" evidence="1">
    <location>
        <begin position="85"/>
        <end position="105"/>
    </location>
</feature>
<comment type="caution">
    <text evidence="2">The sequence shown here is derived from an EMBL/GenBank/DDBJ whole genome shotgun (WGS) entry which is preliminary data.</text>
</comment>
<feature type="transmembrane region" description="Helical" evidence="1">
    <location>
        <begin position="21"/>
        <end position="42"/>
    </location>
</feature>
<dbReference type="EMBL" id="VIWP01000001">
    <property type="protein sequence ID" value="TWF58355.1"/>
    <property type="molecule type" value="Genomic_DNA"/>
</dbReference>
<keyword evidence="1" id="KW-1133">Transmembrane helix</keyword>
<sequence>MVLSWAASRAGAGSVSNILRFRLLLDFAAVGLFIACLAYWWLDNLSHELFGTFLFALIIVHNVFNRRWYGKIVKSAFDLPRVINAVMIISLAIGMIIMLATSLMISRDLFRFTAVGGAFAVREIHMFAAYWVLVIMAVHLGTRWQVVMNVARGFIRMKQPSRLRSVFLRLIAVAIAAWGIKSSSDMAFGSKLMLTYSLDMWDFNESTIGFFLNYGSIVGLYAVLAHYALIALRRMRRNTPVGR</sequence>
<proteinExistence type="predicted"/>
<organism evidence="2 3">
    <name type="scientific">Neorhizobium alkalisoli</name>
    <dbReference type="NCBI Taxonomy" id="528178"/>
    <lineage>
        <taxon>Bacteria</taxon>
        <taxon>Pseudomonadati</taxon>
        <taxon>Pseudomonadota</taxon>
        <taxon>Alphaproteobacteria</taxon>
        <taxon>Hyphomicrobiales</taxon>
        <taxon>Rhizobiaceae</taxon>
        <taxon>Rhizobium/Agrobacterium group</taxon>
        <taxon>Neorhizobium</taxon>
    </lineage>
</organism>